<keyword evidence="3" id="KW-1185">Reference proteome</keyword>
<keyword evidence="1" id="KW-0732">Signal</keyword>
<feature type="chain" id="PRO_5046973297" description="Histidine phosphatase family protein" evidence="1">
    <location>
        <begin position="25"/>
        <end position="185"/>
    </location>
</feature>
<organism evidence="2 3">
    <name type="scientific">Mucilaginibacter lappiensis</name>
    <dbReference type="NCBI Taxonomy" id="354630"/>
    <lineage>
        <taxon>Bacteria</taxon>
        <taxon>Pseudomonadati</taxon>
        <taxon>Bacteroidota</taxon>
        <taxon>Sphingobacteriia</taxon>
        <taxon>Sphingobacteriales</taxon>
        <taxon>Sphingobacteriaceae</taxon>
        <taxon>Mucilaginibacter</taxon>
    </lineage>
</organism>
<protein>
    <recommendedName>
        <fullName evidence="4">Histidine phosphatase family protein</fullName>
    </recommendedName>
</protein>
<evidence type="ECO:0000256" key="1">
    <source>
        <dbReference type="SAM" id="SignalP"/>
    </source>
</evidence>
<reference evidence="2 3" key="1">
    <citation type="submission" date="2020-08" db="EMBL/GenBank/DDBJ databases">
        <title>Genomic Encyclopedia of Type Strains, Phase IV (KMG-V): Genome sequencing to study the core and pangenomes of soil and plant-associated prokaryotes.</title>
        <authorList>
            <person name="Whitman W."/>
        </authorList>
    </citation>
    <scope>NUCLEOTIDE SEQUENCE [LARGE SCALE GENOMIC DNA]</scope>
    <source>
        <strain evidence="2 3">ANJLi2</strain>
    </source>
</reference>
<dbReference type="RefSeq" id="WP_076370756.1">
    <property type="nucleotide sequence ID" value="NZ_FTMG01000002.1"/>
</dbReference>
<dbReference type="EMBL" id="JACHCB010000002">
    <property type="protein sequence ID" value="MBB6108726.1"/>
    <property type="molecule type" value="Genomic_DNA"/>
</dbReference>
<proteinExistence type="predicted"/>
<comment type="caution">
    <text evidence="2">The sequence shown here is derived from an EMBL/GenBank/DDBJ whole genome shotgun (WGS) entry which is preliminary data.</text>
</comment>
<sequence>MKLLIKSGTILLVCAWFITTTAFAQSADLKIIFIRHAEKPVKGDNLTCQGVNRSLKLPAVINAKFGVPAYLFVPAMGLGEATKHSRMFQTIVPLAAKYNLTVNSSRQEKDSLGMAADLKSRAGTTLVVWEHNNIVPIVKALGVKEAGLKWPDDDYDSIWVVTFKNGNATITFDKENIRPSADCGF</sequence>
<name>A0ABR6PGE2_9SPHI</name>
<accession>A0ABR6PGE2</accession>
<evidence type="ECO:0000313" key="2">
    <source>
        <dbReference type="EMBL" id="MBB6108726.1"/>
    </source>
</evidence>
<evidence type="ECO:0000313" key="3">
    <source>
        <dbReference type="Proteomes" id="UP000541583"/>
    </source>
</evidence>
<dbReference type="Proteomes" id="UP000541583">
    <property type="component" value="Unassembled WGS sequence"/>
</dbReference>
<feature type="signal peptide" evidence="1">
    <location>
        <begin position="1"/>
        <end position="24"/>
    </location>
</feature>
<gene>
    <name evidence="2" type="ORF">HDF23_001461</name>
</gene>
<evidence type="ECO:0008006" key="4">
    <source>
        <dbReference type="Google" id="ProtNLM"/>
    </source>
</evidence>